<dbReference type="EMBL" id="AP012547">
    <property type="protein sequence ID" value="BAO29200.1"/>
    <property type="molecule type" value="Genomic_DNA"/>
</dbReference>
<dbReference type="STRING" id="1223802.SUTH_01401"/>
<name>W0SEJ8_9PROT</name>
<sequence>MLNQALNGIPASIRKHIVTSYLELKANLSESRHDAAGLSAGKLCEAGIRLLQERTFGQHTPFGKKIANFADECRRIVTSSAATAITDSEKVVLPRALLFLYTMRNTRGIGHIGGDVDPNAIDAALIGKTADWIVCELIRIHHHLSLEEAQDIVDALAIRQLPDVWEVAGKRRVLRDGLIARDQALLLLYSAQEGVVMTEDLIAWIEYSNPGVFKSKVLSKLHSDRFVEWDRETDSVTLSPKGAKYVEESLLAAQPIIPPGASR</sequence>
<reference evidence="1 2" key="1">
    <citation type="journal article" date="2014" name="Syst. Appl. Microbiol.">
        <title>Complete genomes of freshwater sulfur oxidizers Sulfuricella denitrificans skB26 and Sulfuritalea hydrogenivorans sk43H: genetic insights into the sulfur oxidation pathway of betaproteobacteria.</title>
        <authorList>
            <person name="Watanabe T."/>
            <person name="Kojima H."/>
            <person name="Fukui M."/>
        </authorList>
    </citation>
    <scope>NUCLEOTIDE SEQUENCE [LARGE SCALE GENOMIC DNA]</scope>
    <source>
        <strain evidence="1">DSM22779</strain>
    </source>
</reference>
<evidence type="ECO:0000313" key="1">
    <source>
        <dbReference type="EMBL" id="BAO29200.1"/>
    </source>
</evidence>
<dbReference type="AlphaFoldDB" id="W0SEJ8"/>
<dbReference type="HOGENOM" id="CLU_094128_0_0_4"/>
<organism evidence="1 2">
    <name type="scientific">Sulfuritalea hydrogenivorans sk43H</name>
    <dbReference type="NCBI Taxonomy" id="1223802"/>
    <lineage>
        <taxon>Bacteria</taxon>
        <taxon>Pseudomonadati</taxon>
        <taxon>Pseudomonadota</taxon>
        <taxon>Betaproteobacteria</taxon>
        <taxon>Nitrosomonadales</taxon>
        <taxon>Sterolibacteriaceae</taxon>
        <taxon>Sulfuritalea</taxon>
    </lineage>
</organism>
<evidence type="ECO:0000313" key="2">
    <source>
        <dbReference type="Proteomes" id="UP000031637"/>
    </source>
</evidence>
<dbReference type="RefSeq" id="WP_052473383.1">
    <property type="nucleotide sequence ID" value="NZ_AP012547.1"/>
</dbReference>
<dbReference type="KEGG" id="shd:SUTH_01401"/>
<keyword evidence="2" id="KW-1185">Reference proteome</keyword>
<proteinExistence type="predicted"/>
<gene>
    <name evidence="1" type="ORF">SUTH_01401</name>
</gene>
<protein>
    <submittedName>
        <fullName evidence="1">Uncharacterized protein</fullName>
    </submittedName>
</protein>
<accession>W0SEJ8</accession>
<dbReference type="Proteomes" id="UP000031637">
    <property type="component" value="Chromosome"/>
</dbReference>
<dbReference type="OrthoDB" id="494805at2"/>